<keyword evidence="3" id="KW-1185">Reference proteome</keyword>
<dbReference type="Gene3D" id="1.10.10.10">
    <property type="entry name" value="Winged helix-like DNA-binding domain superfamily/Winged helix DNA-binding domain"/>
    <property type="match status" value="1"/>
</dbReference>
<dbReference type="InterPro" id="IPR040198">
    <property type="entry name" value="Fido_containing"/>
</dbReference>
<reference evidence="2 3" key="1">
    <citation type="submission" date="2024-08" db="EMBL/GenBank/DDBJ databases">
        <authorList>
            <person name="Lu H."/>
        </authorList>
    </citation>
    <scope>NUCLEOTIDE SEQUENCE [LARGE SCALE GENOMIC DNA]</scope>
    <source>
        <strain evidence="2 3">LKC17W</strain>
    </source>
</reference>
<dbReference type="PIRSF" id="PIRSF038925">
    <property type="entry name" value="AMP-prot_trans"/>
    <property type="match status" value="1"/>
</dbReference>
<organism evidence="2 3">
    <name type="scientific">Pelomonas margarita</name>
    <dbReference type="NCBI Taxonomy" id="3299031"/>
    <lineage>
        <taxon>Bacteria</taxon>
        <taxon>Pseudomonadati</taxon>
        <taxon>Pseudomonadota</taxon>
        <taxon>Betaproteobacteria</taxon>
        <taxon>Burkholderiales</taxon>
        <taxon>Sphaerotilaceae</taxon>
        <taxon>Roseateles</taxon>
    </lineage>
</organism>
<evidence type="ECO:0000313" key="3">
    <source>
        <dbReference type="Proteomes" id="UP001606301"/>
    </source>
</evidence>
<dbReference type="EMBL" id="JBIGHW010000002">
    <property type="protein sequence ID" value="MFG6439797.1"/>
    <property type="molecule type" value="Genomic_DNA"/>
</dbReference>
<dbReference type="InterPro" id="IPR036388">
    <property type="entry name" value="WH-like_DNA-bd_sf"/>
</dbReference>
<evidence type="ECO:0000259" key="1">
    <source>
        <dbReference type="PROSITE" id="PS51459"/>
    </source>
</evidence>
<dbReference type="Pfam" id="PF21248">
    <property type="entry name" value="SoFic-like_C"/>
    <property type="match status" value="1"/>
</dbReference>
<dbReference type="InterPro" id="IPR048770">
    <property type="entry name" value="SoFic-like_C"/>
</dbReference>
<dbReference type="InterPro" id="IPR025758">
    <property type="entry name" value="Fic/DOC_N"/>
</dbReference>
<dbReference type="Proteomes" id="UP001606301">
    <property type="component" value="Unassembled WGS sequence"/>
</dbReference>
<dbReference type="PROSITE" id="PS51459">
    <property type="entry name" value="FIDO"/>
    <property type="match status" value="1"/>
</dbReference>
<comment type="caution">
    <text evidence="2">The sequence shown here is derived from an EMBL/GenBank/DDBJ whole genome shotgun (WGS) entry which is preliminary data.</text>
</comment>
<dbReference type="RefSeq" id="WP_394395467.1">
    <property type="nucleotide sequence ID" value="NZ_JBIGHW010000002.1"/>
</dbReference>
<gene>
    <name evidence="2" type="ORF">ACG0Z3_03800</name>
</gene>
<accession>A0ABW7FG68</accession>
<feature type="domain" description="Fido" evidence="1">
    <location>
        <begin position="110"/>
        <end position="255"/>
    </location>
</feature>
<dbReference type="SUPFAM" id="SSF46785">
    <property type="entry name" value="Winged helix' DNA-binding domain"/>
    <property type="match status" value="1"/>
</dbReference>
<dbReference type="PANTHER" id="PTHR13504">
    <property type="entry name" value="FIDO DOMAIN-CONTAINING PROTEIN DDB_G0283145"/>
    <property type="match status" value="1"/>
</dbReference>
<dbReference type="InterPro" id="IPR026287">
    <property type="entry name" value="SoFic-like"/>
</dbReference>
<dbReference type="InterPro" id="IPR036597">
    <property type="entry name" value="Fido-like_dom_sf"/>
</dbReference>
<dbReference type="SUPFAM" id="SSF140931">
    <property type="entry name" value="Fic-like"/>
    <property type="match status" value="1"/>
</dbReference>
<dbReference type="Pfam" id="PF02661">
    <property type="entry name" value="Fic"/>
    <property type="match status" value="1"/>
</dbReference>
<proteinExistence type="predicted"/>
<evidence type="ECO:0000313" key="2">
    <source>
        <dbReference type="EMBL" id="MFG6439797.1"/>
    </source>
</evidence>
<dbReference type="InterPro" id="IPR003812">
    <property type="entry name" value="Fido"/>
</dbReference>
<dbReference type="Gene3D" id="1.10.3290.10">
    <property type="entry name" value="Fido-like domain"/>
    <property type="match status" value="1"/>
</dbReference>
<protein>
    <submittedName>
        <fullName evidence="2">Fic family protein</fullName>
    </submittedName>
</protein>
<name>A0ABW7FG68_9BURK</name>
<dbReference type="PANTHER" id="PTHR13504:SF35">
    <property type="entry name" value="PROTEIN ADENYLYLTRANSFERASE SOFIC"/>
    <property type="match status" value="1"/>
</dbReference>
<sequence length="364" mass="40809">MTGIAALEQLDAARFDAPAILKKLASSSRRLAELKGIAASIPNQGILINTLGLQEAKDSSEIENIVTTHDELFKDDVLPEAFANPAAKEVLRYRQALRVGLDEVRLSGLLTANHIINIQAELERNNAGFRKLPGTALKDGGGQTVYTPPQDPAEIVALMSALERFINDPALFPVDPLIKMALIHHQFESIHPFYDGNGRTGRILNVLYLVKEGLLDIPVLYLSSHIVRTKADYYRLLQTVRDDDTWEDWVLYMLDAVEQTAQHTITTIHAIKAALFDYKHRIREGFKFYSQDLINNLFTHPYTRIDFVQRDLQVSRLTATKYLDALAEAGFVRKQRMGRGNYYVNEALTAVLQRPPARSGEAAA</sequence>
<dbReference type="Pfam" id="PF13784">
    <property type="entry name" value="Fic_N"/>
    <property type="match status" value="1"/>
</dbReference>
<dbReference type="InterPro" id="IPR036390">
    <property type="entry name" value="WH_DNA-bd_sf"/>
</dbReference>